<gene>
    <name evidence="3" type="ORF">EDD36DRAFT_305195</name>
</gene>
<feature type="compositionally biased region" description="Polar residues" evidence="1">
    <location>
        <begin position="390"/>
        <end position="413"/>
    </location>
</feature>
<feature type="compositionally biased region" description="Low complexity" evidence="1">
    <location>
        <begin position="456"/>
        <end position="520"/>
    </location>
</feature>
<dbReference type="PANTHER" id="PTHR14905">
    <property type="entry name" value="NG37"/>
    <property type="match status" value="1"/>
</dbReference>
<protein>
    <submittedName>
        <fullName evidence="3">Heterokaryon incompatibility protein Het-C-domain-containing protein</fullName>
    </submittedName>
</protein>
<keyword evidence="2" id="KW-0732">Signal</keyword>
<reference evidence="3" key="1">
    <citation type="journal article" date="2022" name="bioRxiv">
        <title>Deciphering the potential niche of two novel black yeast fungi from a biological soil crust based on their genomes, phenotypes, and melanin regulation.</title>
        <authorList>
            <consortium name="DOE Joint Genome Institute"/>
            <person name="Carr E.C."/>
            <person name="Barton Q."/>
            <person name="Grambo S."/>
            <person name="Sullivan M."/>
            <person name="Renfro C.M."/>
            <person name="Kuo A."/>
            <person name="Pangilinan J."/>
            <person name="Lipzen A."/>
            <person name="Keymanesh K."/>
            <person name="Savage E."/>
            <person name="Barry K."/>
            <person name="Grigoriev I.V."/>
            <person name="Riekhof W.R."/>
            <person name="Harris S.S."/>
        </authorList>
    </citation>
    <scope>NUCLEOTIDE SEQUENCE</scope>
    <source>
        <strain evidence="3">JF 03-4F</strain>
    </source>
</reference>
<dbReference type="EMBL" id="MU404357">
    <property type="protein sequence ID" value="KAI1610860.1"/>
    <property type="molecule type" value="Genomic_DNA"/>
</dbReference>
<evidence type="ECO:0000313" key="3">
    <source>
        <dbReference type="EMBL" id="KAI1610860.1"/>
    </source>
</evidence>
<dbReference type="AlphaFoldDB" id="A0AAN6DQ76"/>
<feature type="chain" id="PRO_5042816352" evidence="2">
    <location>
        <begin position="26"/>
        <end position="944"/>
    </location>
</feature>
<name>A0AAN6DQ76_9EURO</name>
<feature type="region of interest" description="Disordered" evidence="1">
    <location>
        <begin position="715"/>
        <end position="803"/>
    </location>
</feature>
<keyword evidence="4" id="KW-1185">Reference proteome</keyword>
<sequence>MAFLSRNVGLILLLALVLFTARAHAFGAGNIASISSVEGKNWRHGDIEDVLKTIACIKHHKWNTMMIKRVYFGNWLRDYSQAMDTAALKKAQPETIRILVWLLSFLGFGYATAEFEVTSERLGVYRPEEHIDNPKDYNENEDARPYDARLRAPVREIELQIDPETGMKNYIANGKGDWATSAAYVKYSFERSIHHGRLYMNGSSFFKGKDADLAEALRCLGQGLHTLEDFGAHTNYVELALRELGYHNVFPHVGTNTMINLHGKQVYPLVTGTFGTVDFYHSVLGEATDHFTQSEVNEMDDALGTAQQAAHSSNPLFTLVKLLSKVPGTRELCDEAEQLQASSQAQARSLGGQDLGVQGAFRGADDFGGSTRGFNDWDTSRASQPGFPPQYQSHDAGSWNAPQQDYQQHQQSWGPPPHHPQWQDQGPPPPFQQHDQFGGTQNWQHQQGPPPGAWDQQSQSQSWNQQPPIQHDQHQQPPSSSTAWDQQAQTQQPSQQPHELPATQQSTAGQTTQQQVTAPAGLPGMPDFDPAKTIAQIYPILVFRDKVVRTISAIIEKIPGLEALVERITETLTVFILSLLAPFVRPVINAISKTLQVGSTEVVNSSGQHQYEVWTNASSSDPTHSMLSKDHFSNILNEPAGHVAAEILKFIAPRVLYAWEHPNVPVDQVMRDVEGIFHHPAIRNESLEVHRNMFRAVKDWVDRMPDRQKLNNVLSSESVRAGKNHKAGVNPHTQHGSQQQQQPQQHSQFGGLGGFASFLPGQHQQQQGGLSNNPLGMVGDMIGNFTHLGGQQKPASGQQQHGGLSDVLNIAEKLHVPGVHNVQKYSKYMSGFGGGQRGLDDDDGASQFRAFEGSEMGGSRELQEAAADGDRAAQDRDLASPSPMPMPAPAGYEQYATQDPGYSYGSGQGEQDQYQYQTNYQDPYQQGDHGGNQSYGGGGYYGGR</sequence>
<evidence type="ECO:0000256" key="2">
    <source>
        <dbReference type="SAM" id="SignalP"/>
    </source>
</evidence>
<feature type="region of interest" description="Disordered" evidence="1">
    <location>
        <begin position="852"/>
        <end position="944"/>
    </location>
</feature>
<feature type="compositionally biased region" description="Basic and acidic residues" evidence="1">
    <location>
        <begin position="868"/>
        <end position="878"/>
    </location>
</feature>
<dbReference type="Proteomes" id="UP001203852">
    <property type="component" value="Unassembled WGS sequence"/>
</dbReference>
<dbReference type="PANTHER" id="PTHR14905:SF7">
    <property type="entry name" value="VON WILLEBRAND FACTOR A DOMAIN-CONTAINING PROTEIN 7"/>
    <property type="match status" value="1"/>
</dbReference>
<feature type="region of interest" description="Disordered" evidence="1">
    <location>
        <begin position="361"/>
        <end position="527"/>
    </location>
</feature>
<feature type="compositionally biased region" description="Polar residues" evidence="1">
    <location>
        <begin position="433"/>
        <end position="447"/>
    </location>
</feature>
<proteinExistence type="predicted"/>
<feature type="signal peptide" evidence="2">
    <location>
        <begin position="1"/>
        <end position="25"/>
    </location>
</feature>
<dbReference type="InterPro" id="IPR010816">
    <property type="entry name" value="Het-C"/>
</dbReference>
<organism evidence="3 4">
    <name type="scientific">Exophiala viscosa</name>
    <dbReference type="NCBI Taxonomy" id="2486360"/>
    <lineage>
        <taxon>Eukaryota</taxon>
        <taxon>Fungi</taxon>
        <taxon>Dikarya</taxon>
        <taxon>Ascomycota</taxon>
        <taxon>Pezizomycotina</taxon>
        <taxon>Eurotiomycetes</taxon>
        <taxon>Chaetothyriomycetidae</taxon>
        <taxon>Chaetothyriales</taxon>
        <taxon>Herpotrichiellaceae</taxon>
        <taxon>Exophiala</taxon>
    </lineage>
</organism>
<evidence type="ECO:0000256" key="1">
    <source>
        <dbReference type="SAM" id="MobiDB-lite"/>
    </source>
</evidence>
<feature type="compositionally biased region" description="Gly residues" evidence="1">
    <location>
        <begin position="928"/>
        <end position="944"/>
    </location>
</feature>
<dbReference type="Pfam" id="PF07217">
    <property type="entry name" value="Het-C"/>
    <property type="match status" value="2"/>
</dbReference>
<feature type="compositionally biased region" description="Low complexity" evidence="1">
    <location>
        <begin position="734"/>
        <end position="748"/>
    </location>
</feature>
<evidence type="ECO:0000313" key="4">
    <source>
        <dbReference type="Proteomes" id="UP001203852"/>
    </source>
</evidence>
<feature type="compositionally biased region" description="Low complexity" evidence="1">
    <location>
        <begin position="911"/>
        <end position="927"/>
    </location>
</feature>
<feature type="compositionally biased region" description="Polar residues" evidence="1">
    <location>
        <begin position="793"/>
        <end position="802"/>
    </location>
</feature>
<dbReference type="InterPro" id="IPR052577">
    <property type="entry name" value="VWA7"/>
</dbReference>
<comment type="caution">
    <text evidence="3">The sequence shown here is derived from an EMBL/GenBank/DDBJ whole genome shotgun (WGS) entry which is preliminary data.</text>
</comment>
<accession>A0AAN6DQ76</accession>